<organism evidence="2 3">
    <name type="scientific">Nocardia cyriacigeorgica</name>
    <dbReference type="NCBI Taxonomy" id="135487"/>
    <lineage>
        <taxon>Bacteria</taxon>
        <taxon>Bacillati</taxon>
        <taxon>Actinomycetota</taxon>
        <taxon>Actinomycetes</taxon>
        <taxon>Mycobacteriales</taxon>
        <taxon>Nocardiaceae</taxon>
        <taxon>Nocardia</taxon>
    </lineage>
</organism>
<evidence type="ECO:0000313" key="2">
    <source>
        <dbReference type="EMBL" id="TLF81111.1"/>
    </source>
</evidence>
<accession>A0A5R8NXY5</accession>
<feature type="compositionally biased region" description="Basic and acidic residues" evidence="1">
    <location>
        <begin position="10"/>
        <end position="25"/>
    </location>
</feature>
<evidence type="ECO:0000256" key="1">
    <source>
        <dbReference type="SAM" id="MobiDB-lite"/>
    </source>
</evidence>
<protein>
    <submittedName>
        <fullName evidence="2">Uncharacterized protein</fullName>
    </submittedName>
</protein>
<reference evidence="2 3" key="1">
    <citation type="submission" date="2019-05" db="EMBL/GenBank/DDBJ databases">
        <title>Genomes sequences of two Nocardia cyriacigeorgica environmental isolates, type strains Nocardia asteroides ATCC 19247 and Nocardia cyriacigeorgica DSM 44484.</title>
        <authorList>
            <person name="Vautrin F."/>
            <person name="Bergeron E."/>
            <person name="Dubost A."/>
            <person name="Abrouk D."/>
            <person name="Rodriguez Nava V."/>
            <person name="Pujic P."/>
        </authorList>
    </citation>
    <scope>NUCLEOTIDE SEQUENCE [LARGE SCALE GENOMIC DNA]</scope>
    <source>
        <strain evidence="2 3">EML 446</strain>
    </source>
</reference>
<feature type="region of interest" description="Disordered" evidence="1">
    <location>
        <begin position="1"/>
        <end position="62"/>
    </location>
</feature>
<proteinExistence type="predicted"/>
<evidence type="ECO:0000313" key="3">
    <source>
        <dbReference type="Proteomes" id="UP000306378"/>
    </source>
</evidence>
<feature type="compositionally biased region" description="Basic residues" evidence="1">
    <location>
        <begin position="46"/>
        <end position="62"/>
    </location>
</feature>
<dbReference type="Proteomes" id="UP000306378">
    <property type="component" value="Unassembled WGS sequence"/>
</dbReference>
<gene>
    <name evidence="2" type="ORF">FEK34_05525</name>
</gene>
<dbReference type="EMBL" id="VBUT01000002">
    <property type="protein sequence ID" value="TLF81111.1"/>
    <property type="molecule type" value="Genomic_DNA"/>
</dbReference>
<comment type="caution">
    <text evidence="2">The sequence shown here is derived from an EMBL/GenBank/DDBJ whole genome shotgun (WGS) entry which is preliminary data.</text>
</comment>
<name>A0A5R8NXY5_9NOCA</name>
<sequence>MRSTTQLPPRDSRSESRGEAPERPDLTAWRTRHALRSSNAAQPLPNKRRYRRERKHAKADYQ</sequence>
<dbReference type="AlphaFoldDB" id="A0A5R8NXY5"/>